<accession>G0P415</accession>
<proteinExistence type="predicted"/>
<dbReference type="Pfam" id="PF05075">
    <property type="entry name" value="DUF684"/>
    <property type="match status" value="1"/>
</dbReference>
<protein>
    <submittedName>
        <fullName evidence="1">Uncharacterized protein</fullName>
    </submittedName>
</protein>
<dbReference type="InterPro" id="IPR007767">
    <property type="entry name" value="DUF684"/>
</dbReference>
<evidence type="ECO:0000313" key="1">
    <source>
        <dbReference type="EMBL" id="EGT44580.1"/>
    </source>
</evidence>
<dbReference type="AlphaFoldDB" id="G0P415"/>
<dbReference type="PANTHER" id="PTHR31464">
    <property type="entry name" value="PROTEIN CBG01266"/>
    <property type="match status" value="1"/>
</dbReference>
<organism evidence="2">
    <name type="scientific">Caenorhabditis brenneri</name>
    <name type="common">Nematode worm</name>
    <dbReference type="NCBI Taxonomy" id="135651"/>
    <lineage>
        <taxon>Eukaryota</taxon>
        <taxon>Metazoa</taxon>
        <taxon>Ecdysozoa</taxon>
        <taxon>Nematoda</taxon>
        <taxon>Chromadorea</taxon>
        <taxon>Rhabditida</taxon>
        <taxon>Rhabditina</taxon>
        <taxon>Rhabditomorpha</taxon>
        <taxon>Rhabditoidea</taxon>
        <taxon>Rhabditidae</taxon>
        <taxon>Peloderinae</taxon>
        <taxon>Caenorhabditis</taxon>
    </lineage>
</organism>
<dbReference type="PANTHER" id="PTHR31464:SF3">
    <property type="entry name" value="AAA DOMAIN-CONTAINING PROTEIN-RELATED"/>
    <property type="match status" value="1"/>
</dbReference>
<dbReference type="Proteomes" id="UP000008068">
    <property type="component" value="Unassembled WGS sequence"/>
</dbReference>
<dbReference type="InParanoid" id="G0P415"/>
<name>G0P415_CAEBE</name>
<dbReference type="OrthoDB" id="6022258at2759"/>
<dbReference type="OMA" id="QCEMNDV"/>
<gene>
    <name evidence="1" type="ORF">CAEBREN_23416</name>
</gene>
<evidence type="ECO:0000313" key="2">
    <source>
        <dbReference type="Proteomes" id="UP000008068"/>
    </source>
</evidence>
<reference evidence="2" key="1">
    <citation type="submission" date="2011-07" db="EMBL/GenBank/DDBJ databases">
        <authorList>
            <consortium name="Caenorhabditis brenneri Sequencing and Analysis Consortium"/>
            <person name="Wilson R.K."/>
        </authorList>
    </citation>
    <scope>NUCLEOTIDE SEQUENCE [LARGE SCALE GENOMIC DNA]</scope>
    <source>
        <strain evidence="2">PB2801</strain>
    </source>
</reference>
<dbReference type="STRING" id="135651.G0P415"/>
<dbReference type="eggNOG" id="ENOG502TANW">
    <property type="taxonomic scope" value="Eukaryota"/>
</dbReference>
<keyword evidence="2" id="KW-1185">Reference proteome</keyword>
<dbReference type="EMBL" id="GL380056">
    <property type="protein sequence ID" value="EGT44580.1"/>
    <property type="molecule type" value="Genomic_DNA"/>
</dbReference>
<dbReference type="HOGENOM" id="CLU_040461_1_1_1"/>
<sequence>MSDNGSQVLISEDGKLLLLQTDADTKDFLEKLDGAIDIAKGCLEIGTFIFPEASAVFLILAGVGTGVQILIHNLPEKPDPVVLRLKELEGVVHEVENQLNSKVAEMKSFITESEFFTHVTSKASVLMKLMRNCLAYQNKDSLKSFKDEYEQKGPLSLAYVMMSFLEQSSTNPLIMAMNADQEKTKETFEKWETVIKGVFGQLLVIEAFASGFLKSSNPYDWDRLLEQSDEGSNVIDYWREHYGFSKYWEQVRIFMEDFIPKRTDLTNGQKADEIKKHLESYQTNDSFIIIVFNQASWKSDYIYQCGNEKTQMIACWDKGLCNAIVYRSRTSDLLPMAQFDYFENAVKLLPDWRVLL</sequence>